<feature type="transmembrane region" description="Helical" evidence="1">
    <location>
        <begin position="463"/>
        <end position="489"/>
    </location>
</feature>
<keyword evidence="1" id="KW-0472">Membrane</keyword>
<dbReference type="Gene3D" id="3.30.70.1320">
    <property type="entry name" value="Multidrug efflux transporter AcrB pore domain like"/>
    <property type="match status" value="1"/>
</dbReference>
<dbReference type="Proteomes" id="UP001597480">
    <property type="component" value="Unassembled WGS sequence"/>
</dbReference>
<evidence type="ECO:0000256" key="1">
    <source>
        <dbReference type="SAM" id="Phobius"/>
    </source>
</evidence>
<dbReference type="PRINTS" id="PR00702">
    <property type="entry name" value="ACRIFLAVINRP"/>
</dbReference>
<keyword evidence="1" id="KW-0812">Transmembrane</keyword>
<dbReference type="Gene3D" id="3.30.70.1440">
    <property type="entry name" value="Multidrug efflux transporter AcrB pore domain"/>
    <property type="match status" value="1"/>
</dbReference>
<dbReference type="PANTHER" id="PTHR32063">
    <property type="match status" value="1"/>
</dbReference>
<organism evidence="2 3">
    <name type="scientific">Flavobacterium suzhouense</name>
    <dbReference type="NCBI Taxonomy" id="1529638"/>
    <lineage>
        <taxon>Bacteria</taxon>
        <taxon>Pseudomonadati</taxon>
        <taxon>Bacteroidota</taxon>
        <taxon>Flavobacteriia</taxon>
        <taxon>Flavobacteriales</taxon>
        <taxon>Flavobacteriaceae</taxon>
        <taxon>Flavobacterium</taxon>
    </lineage>
</organism>
<dbReference type="RefSeq" id="WP_379820455.1">
    <property type="nucleotide sequence ID" value="NZ_JBHUMD010000007.1"/>
</dbReference>
<evidence type="ECO:0000313" key="3">
    <source>
        <dbReference type="Proteomes" id="UP001597480"/>
    </source>
</evidence>
<dbReference type="PANTHER" id="PTHR32063:SF28">
    <property type="entry name" value="BLR2861 PROTEIN"/>
    <property type="match status" value="1"/>
</dbReference>
<dbReference type="Gene3D" id="1.20.1640.10">
    <property type="entry name" value="Multidrug efflux transporter AcrB transmembrane domain"/>
    <property type="match status" value="2"/>
</dbReference>
<keyword evidence="1" id="KW-1133">Transmembrane helix</keyword>
<proteinExistence type="predicted"/>
<feature type="transmembrane region" description="Helical" evidence="1">
    <location>
        <begin position="855"/>
        <end position="873"/>
    </location>
</feature>
<feature type="transmembrane region" description="Helical" evidence="1">
    <location>
        <begin position="431"/>
        <end position="451"/>
    </location>
</feature>
<name>A0ABW5NS87_9FLAO</name>
<feature type="transmembrane region" description="Helical" evidence="1">
    <location>
        <begin position="981"/>
        <end position="1009"/>
    </location>
</feature>
<dbReference type="SUPFAM" id="SSF82714">
    <property type="entry name" value="Multidrug efflux transporter AcrB TolC docking domain, DN and DC subdomains"/>
    <property type="match status" value="2"/>
</dbReference>
<gene>
    <name evidence="2" type="ORF">ACFSR3_07780</name>
</gene>
<dbReference type="Gene3D" id="3.30.70.1430">
    <property type="entry name" value="Multidrug efflux transporter AcrB pore domain"/>
    <property type="match status" value="2"/>
</dbReference>
<sequence>MSLSTLSIKRPVLTIVMNVGIILFGVIGYTFLGVREFPSIDPAQISVRTSYAGANADIIESQITEPLEKAINSIDGIRNITSSSNQGSSNITIEFELEKNLEEAANDVRDKVSQAVRSLPQDIDAPPVVSKADADSEPIITMTVQSATRNPLELSDYAENVIAERLQTIPGVSSVQIWGQKRYAMRLWLDPIQLNSYGVTVSDVRNALNSQNVELPTGKLTGANTELTIKTLGNLATPEQFNNIIIKSEGEKIVRFSDVGNAELGPENTETKMTNDGQQLVGLAIIPQPGTNYVEIADAFYAQYDQMKKDLPADLVTNIVIDNTRFIKKSVLEVAETLAISIILVTLIIYLFFRDWAIALRPLLDIPVSLIATFFIMYIFGFSINVLTLLAIVLATGLVVDDGIVVTENIFKKVEEGMTPIEAAMKGANEIFFAVISISITLAAVFLPVIFLEGFVGRLFREFGVVIAAAVLVSAFVSLTLTPMLNAYLIKGVHKKSRFYEFTEPYFEKMNKGYAGMLTNFMKRKWVSFPILIICIGFIGLFYTIIQKETAPYDDRSFIGMNITAPEGASYEYMDRFMQEMEQLIKDSVPEKKASLVITSPGFGSASVNSGRIRIALTEPENRERSQKEIAANLTKWTKKYSEAKTAVSEQPTIAVNRRGGPPIQYIIQAQNFEKLQEKIPVFMDEVAKDPTFSMTDVNLKFNKPEINVTIDREKAESLGVSLLDVAQTLQLSLSGQRFGYFMMNGKQYQVIGQFEQDDRAAPIDLTSTFVKSNTGQLIQLDNLVSVDEQSSPPQLYHNNRYMSATVSAGLAPGMSISDGIDAMERAKEKVLDDSFTTDLGGESRDFVESSSNTLFAFGLALLLIYLILAGQFESFIDPFIIILTVPMAVAGALLSLWLFGQTWNIFSQIGTIMLIGLVTKNGILIVEFANQLREEGKEKYEAIMEAAESRLRPILMTSLAIALGALPIAMSLGAASTSRIGMGVVIVGGTVFSLVLTLFIIPAIYFMWSRPKKHRPEFDNLED</sequence>
<feature type="transmembrane region" description="Helical" evidence="1">
    <location>
        <begin position="880"/>
        <end position="900"/>
    </location>
</feature>
<feature type="transmembrane region" description="Helical" evidence="1">
    <location>
        <begin position="526"/>
        <end position="546"/>
    </location>
</feature>
<feature type="transmembrane region" description="Helical" evidence="1">
    <location>
        <begin position="12"/>
        <end position="32"/>
    </location>
</feature>
<dbReference type="InterPro" id="IPR027463">
    <property type="entry name" value="AcrB_DN_DC_subdom"/>
</dbReference>
<protein>
    <submittedName>
        <fullName evidence="2">Efflux RND transporter permease subunit</fullName>
    </submittedName>
</protein>
<dbReference type="SUPFAM" id="SSF82866">
    <property type="entry name" value="Multidrug efflux transporter AcrB transmembrane domain"/>
    <property type="match status" value="2"/>
</dbReference>
<dbReference type="EMBL" id="JBHUMD010000007">
    <property type="protein sequence ID" value="MFD2601951.1"/>
    <property type="molecule type" value="Genomic_DNA"/>
</dbReference>
<evidence type="ECO:0000313" key="2">
    <source>
        <dbReference type="EMBL" id="MFD2601951.1"/>
    </source>
</evidence>
<feature type="transmembrane region" description="Helical" evidence="1">
    <location>
        <begin position="334"/>
        <end position="353"/>
    </location>
</feature>
<comment type="caution">
    <text evidence="2">The sequence shown here is derived from an EMBL/GenBank/DDBJ whole genome shotgun (WGS) entry which is preliminary data.</text>
</comment>
<keyword evidence="3" id="KW-1185">Reference proteome</keyword>
<dbReference type="Pfam" id="PF00873">
    <property type="entry name" value="ACR_tran"/>
    <property type="match status" value="1"/>
</dbReference>
<dbReference type="Gene3D" id="3.30.2090.10">
    <property type="entry name" value="Multidrug efflux transporter AcrB TolC docking domain, DN and DC subdomains"/>
    <property type="match status" value="2"/>
</dbReference>
<feature type="transmembrane region" description="Helical" evidence="1">
    <location>
        <begin position="955"/>
        <end position="975"/>
    </location>
</feature>
<reference evidence="3" key="1">
    <citation type="journal article" date="2019" name="Int. J. Syst. Evol. Microbiol.">
        <title>The Global Catalogue of Microorganisms (GCM) 10K type strain sequencing project: providing services to taxonomists for standard genome sequencing and annotation.</title>
        <authorList>
            <consortium name="The Broad Institute Genomics Platform"/>
            <consortium name="The Broad Institute Genome Sequencing Center for Infectious Disease"/>
            <person name="Wu L."/>
            <person name="Ma J."/>
        </authorList>
    </citation>
    <scope>NUCLEOTIDE SEQUENCE [LARGE SCALE GENOMIC DNA]</scope>
    <source>
        <strain evidence="3">KCTC 42107</strain>
    </source>
</reference>
<dbReference type="InterPro" id="IPR001036">
    <property type="entry name" value="Acrflvin-R"/>
</dbReference>
<accession>A0ABW5NS87</accession>
<feature type="transmembrane region" description="Helical" evidence="1">
    <location>
        <begin position="906"/>
        <end position="930"/>
    </location>
</feature>
<dbReference type="SUPFAM" id="SSF82693">
    <property type="entry name" value="Multidrug efflux transporter AcrB pore domain, PN1, PN2, PC1 and PC2 subdomains"/>
    <property type="match status" value="3"/>
</dbReference>